<evidence type="ECO:0000256" key="6">
    <source>
        <dbReference type="ARBA" id="ARBA00022989"/>
    </source>
</evidence>
<proteinExistence type="inferred from homology"/>
<protein>
    <recommendedName>
        <fullName evidence="3 10">Mitochondrial escape protein 2</fullName>
    </recommendedName>
</protein>
<feature type="compositionally biased region" description="Acidic residues" evidence="12">
    <location>
        <begin position="220"/>
        <end position="230"/>
    </location>
</feature>
<name>A0A8K0JND2_9TREE</name>
<evidence type="ECO:0000256" key="10">
    <source>
        <dbReference type="RuleBase" id="RU367108"/>
    </source>
</evidence>
<keyword evidence="10" id="KW-0507">mRNA processing</keyword>
<reference evidence="14" key="1">
    <citation type="submission" date="2020-04" db="EMBL/GenBank/DDBJ databases">
        <title>Analysis of mating type loci in Filobasidium floriforme.</title>
        <authorList>
            <person name="Nowrousian M."/>
        </authorList>
    </citation>
    <scope>NUCLEOTIDE SEQUENCE</scope>
    <source>
        <strain evidence="14">CBS 6242</strain>
    </source>
</reference>
<dbReference type="SUPFAM" id="SSF52540">
    <property type="entry name" value="P-loop containing nucleoside triphosphate hydrolases"/>
    <property type="match status" value="1"/>
</dbReference>
<dbReference type="PANTHER" id="PTHR32198">
    <property type="entry name" value="MITOCHONDRIAL ESCAPE PROTEIN 2"/>
    <property type="match status" value="1"/>
</dbReference>
<dbReference type="Pfam" id="PF10443">
    <property type="entry name" value="RNA12"/>
    <property type="match status" value="1"/>
</dbReference>
<dbReference type="AlphaFoldDB" id="A0A8K0JND2"/>
<dbReference type="GO" id="GO:0003723">
    <property type="term" value="F:RNA binding"/>
    <property type="evidence" value="ECO:0007669"/>
    <property type="project" value="UniProtKB-UniRule"/>
</dbReference>
<dbReference type="Proteomes" id="UP000812966">
    <property type="component" value="Unassembled WGS sequence"/>
</dbReference>
<evidence type="ECO:0000256" key="11">
    <source>
        <dbReference type="SAM" id="Coils"/>
    </source>
</evidence>
<feature type="coiled-coil region" evidence="11">
    <location>
        <begin position="599"/>
        <end position="634"/>
    </location>
</feature>
<dbReference type="SUPFAM" id="SSF54928">
    <property type="entry name" value="RNA-binding domain, RBD"/>
    <property type="match status" value="1"/>
</dbReference>
<dbReference type="EMBL" id="JABELV010000034">
    <property type="protein sequence ID" value="KAG7562314.1"/>
    <property type="molecule type" value="Genomic_DNA"/>
</dbReference>
<organism evidence="14 15">
    <name type="scientific">Filobasidium floriforme</name>
    <dbReference type="NCBI Taxonomy" id="5210"/>
    <lineage>
        <taxon>Eukaryota</taxon>
        <taxon>Fungi</taxon>
        <taxon>Dikarya</taxon>
        <taxon>Basidiomycota</taxon>
        <taxon>Agaricomycotina</taxon>
        <taxon>Tremellomycetes</taxon>
        <taxon>Filobasidiales</taxon>
        <taxon>Filobasidiaceae</taxon>
        <taxon>Filobasidium</taxon>
    </lineage>
</organism>
<dbReference type="OrthoDB" id="10267654at2759"/>
<evidence type="ECO:0000256" key="9">
    <source>
        <dbReference type="ARBA" id="ARBA00025276"/>
    </source>
</evidence>
<comment type="function">
    <text evidence="9 10">Plays a role in maintaining the mitochondrial genome and in controlling the mtDNA escape. Involved in the regulation of mtDNA nucleotide structure and number. May have a dispensable role in early maturation of pre-rRNA.</text>
</comment>
<dbReference type="InterPro" id="IPR018850">
    <property type="entry name" value="Mt_escape_2_C"/>
</dbReference>
<dbReference type="PANTHER" id="PTHR32198:SF2">
    <property type="entry name" value="MITOCHONDRIAL ESCAPE PROTEIN 2"/>
    <property type="match status" value="1"/>
</dbReference>
<comment type="subcellular location">
    <subcellularLocation>
        <location evidence="1 10">Mitochondrion inner membrane</location>
        <topology evidence="1 10">Single-pass membrane protein</topology>
    </subcellularLocation>
</comment>
<keyword evidence="15" id="KW-1185">Reference proteome</keyword>
<keyword evidence="8" id="KW-0472">Membrane</keyword>
<keyword evidence="7 10" id="KW-0496">Mitochondrion</keyword>
<feature type="domain" description="Mitochondrial escape protein 2 C-terminal" evidence="13">
    <location>
        <begin position="481"/>
        <end position="976"/>
    </location>
</feature>
<feature type="coiled-coil region" evidence="11">
    <location>
        <begin position="1003"/>
        <end position="1030"/>
    </location>
</feature>
<comment type="similarity">
    <text evidence="2 10">Belongs to the YME2 family.</text>
</comment>
<accession>A0A8K0JND2</accession>
<keyword evidence="5 10" id="KW-0999">Mitochondrion inner membrane</keyword>
<evidence type="ECO:0000313" key="15">
    <source>
        <dbReference type="Proteomes" id="UP000812966"/>
    </source>
</evidence>
<evidence type="ECO:0000256" key="8">
    <source>
        <dbReference type="ARBA" id="ARBA00023136"/>
    </source>
</evidence>
<sequence>MSIFPFCMLIQGLRNLPQSDAIMLLRLYNPSAIRRRCLAGSLTSQQLGIGRRRYASTEIVDAVDIGEKNEIQRRQGVFFISNVLPIRLGRFDFRSILSSLREDQLLEQLETIADEIKVHDWKLENLEISWVSYRGLVSSSLIHPLLLPCRRKDGGVFLNYSYLPPDDQGSTFSAPRTFLPLLSSAAHRLGGFPNWLGNWYASTFLPGPPQLAASAIEEIEKEGTEEEASAEEDKANGRRTSSRVQASEVTRFEKGTKTFGLGDGRCWAVRGKQWTEDLDRYSSSRLRVEFDGPDVSQEVLYELFRPYGRVSNIVPPSPVPAGSLRFAQIAYTRLTPSTIAINVLHGLSTPTNTRDFTLVLDAKTKGSTGSAPPTIPRTRLRLFYERPLKAHAFRDWLTSHPRLTIPAIAFLIGTLSYTFFDPIRSFFVQAHVQGYFELEGYSFVKWIRSKFVLPSGFSFGASSPDAGASNDGVGRGAWQDRIAAEKQVLSWISESPGTFIAVTGPPGSGKASLVNRVIQDKEKKALFIDCSKIAKAKTDAAVINELSDQTGYWPVFSFMNNISGLIDLAAVGLIGQKAGFATPLDQQIKQVLEVVGSALKETSESRREAQKDAIIKEEEAREEAMAKVDRAERIKRGIWHDGRLDCVAGNGVMSELGLGEEELTENDTVMSIAQVETPSSNASTDPLLVDPLAIKSAIVQKQASEVDAERDYTESLPILVLDNFTQKTNTKPEIWNVLAEWAAGLVENKIAHVIVVCDSSSASKALTKALPTKPLNTISLADADRENSMAYVVSKLGSTGSSLSPEETEQIEKIGGRMIDLELLVYKVRSGLAVKEAVDDIITRSVIELRKSAFGDDSDDAKSLPWTRPQAWKVVNDLAANHEIPYTSLLQDFPFKGNEAALRAMEDHDMIAVSYIDGRPSMVRPGKPLYRHVFERLANDTVFSASTQIEYNLSLIAAADSTIKSCEDELLRLKEIGQPRGSSSLTARMNTLTGKLSATELRQEYLLEKMDKAVRTLTKLEKENTQCKTKLATGK</sequence>
<comment type="caution">
    <text evidence="14">The sequence shown here is derived from an EMBL/GenBank/DDBJ whole genome shotgun (WGS) entry which is preliminary data.</text>
</comment>
<dbReference type="GO" id="GO:0005743">
    <property type="term" value="C:mitochondrial inner membrane"/>
    <property type="evidence" value="ECO:0007669"/>
    <property type="project" value="UniProtKB-SubCell"/>
</dbReference>
<dbReference type="Gene3D" id="3.40.50.300">
    <property type="entry name" value="P-loop containing nucleotide triphosphate hydrolases"/>
    <property type="match status" value="1"/>
</dbReference>
<evidence type="ECO:0000256" key="5">
    <source>
        <dbReference type="ARBA" id="ARBA00022792"/>
    </source>
</evidence>
<dbReference type="InterPro" id="IPR039627">
    <property type="entry name" value="Yme2_C"/>
</dbReference>
<evidence type="ECO:0000256" key="1">
    <source>
        <dbReference type="ARBA" id="ARBA00004434"/>
    </source>
</evidence>
<dbReference type="GO" id="GO:0006397">
    <property type="term" value="P:mRNA processing"/>
    <property type="evidence" value="ECO:0007669"/>
    <property type="project" value="UniProtKB-UniRule"/>
</dbReference>
<evidence type="ECO:0000256" key="4">
    <source>
        <dbReference type="ARBA" id="ARBA00022692"/>
    </source>
</evidence>
<dbReference type="InterPro" id="IPR035979">
    <property type="entry name" value="RBD_domain_sf"/>
</dbReference>
<evidence type="ECO:0000313" key="14">
    <source>
        <dbReference type="EMBL" id="KAG7562314.1"/>
    </source>
</evidence>
<evidence type="ECO:0000256" key="2">
    <source>
        <dbReference type="ARBA" id="ARBA00010320"/>
    </source>
</evidence>
<gene>
    <name evidence="14" type="ORF">FFLO_02206</name>
</gene>
<evidence type="ECO:0000256" key="12">
    <source>
        <dbReference type="SAM" id="MobiDB-lite"/>
    </source>
</evidence>
<keyword evidence="6" id="KW-1133">Transmembrane helix</keyword>
<evidence type="ECO:0000259" key="13">
    <source>
        <dbReference type="Pfam" id="PF10443"/>
    </source>
</evidence>
<keyword evidence="4" id="KW-0812">Transmembrane</keyword>
<evidence type="ECO:0000256" key="3">
    <source>
        <dbReference type="ARBA" id="ARBA00020222"/>
    </source>
</evidence>
<feature type="region of interest" description="Disordered" evidence="12">
    <location>
        <begin position="220"/>
        <end position="245"/>
    </location>
</feature>
<evidence type="ECO:0000256" key="7">
    <source>
        <dbReference type="ARBA" id="ARBA00023128"/>
    </source>
</evidence>
<keyword evidence="11" id="KW-0175">Coiled coil</keyword>
<keyword evidence="10" id="KW-0694">RNA-binding</keyword>
<dbReference type="InterPro" id="IPR027417">
    <property type="entry name" value="P-loop_NTPase"/>
</dbReference>